<name>E5R487_LEPMJ</name>
<protein>
    <submittedName>
        <fullName evidence="1">Predicted protein</fullName>
    </submittedName>
</protein>
<organism evidence="2">
    <name type="scientific">Leptosphaeria maculans (strain JN3 / isolate v23.1.3 / race Av1-4-5-6-7-8)</name>
    <name type="common">Blackleg fungus</name>
    <name type="synonym">Phoma lingam</name>
    <dbReference type="NCBI Taxonomy" id="985895"/>
    <lineage>
        <taxon>Eukaryota</taxon>
        <taxon>Fungi</taxon>
        <taxon>Dikarya</taxon>
        <taxon>Ascomycota</taxon>
        <taxon>Pezizomycotina</taxon>
        <taxon>Dothideomycetes</taxon>
        <taxon>Pleosporomycetidae</taxon>
        <taxon>Pleosporales</taxon>
        <taxon>Pleosporineae</taxon>
        <taxon>Leptosphaeriaceae</taxon>
        <taxon>Plenodomus</taxon>
        <taxon>Plenodomus lingam/Leptosphaeria maculans species complex</taxon>
    </lineage>
</organism>
<keyword evidence="2" id="KW-1185">Reference proteome</keyword>
<dbReference type="HOGENOM" id="CLU_2250630_0_0_1"/>
<reference evidence="2" key="1">
    <citation type="journal article" date="2011" name="Nat. Commun.">
        <title>Effector diversification within compartments of the Leptosphaeria maculans genome affected by Repeat-Induced Point mutations.</title>
        <authorList>
            <person name="Rouxel T."/>
            <person name="Grandaubert J."/>
            <person name="Hane J.K."/>
            <person name="Hoede C."/>
            <person name="van de Wouw A.P."/>
            <person name="Couloux A."/>
            <person name="Dominguez V."/>
            <person name="Anthouard V."/>
            <person name="Bally P."/>
            <person name="Bourras S."/>
            <person name="Cozijnsen A.J."/>
            <person name="Ciuffetti L.M."/>
            <person name="Degrave A."/>
            <person name="Dilmaghani A."/>
            <person name="Duret L."/>
            <person name="Fudal I."/>
            <person name="Goodwin S.B."/>
            <person name="Gout L."/>
            <person name="Glaser N."/>
            <person name="Linglin J."/>
            <person name="Kema G.H.J."/>
            <person name="Lapalu N."/>
            <person name="Lawrence C.B."/>
            <person name="May K."/>
            <person name="Meyer M."/>
            <person name="Ollivier B."/>
            <person name="Poulain J."/>
            <person name="Schoch C.L."/>
            <person name="Simon A."/>
            <person name="Spatafora J.W."/>
            <person name="Stachowiak A."/>
            <person name="Turgeon B.G."/>
            <person name="Tyler B.M."/>
            <person name="Vincent D."/>
            <person name="Weissenbach J."/>
            <person name="Amselem J."/>
            <person name="Quesneville H."/>
            <person name="Oliver R.P."/>
            <person name="Wincker P."/>
            <person name="Balesdent M.-H."/>
            <person name="Howlett B.J."/>
        </authorList>
    </citation>
    <scope>NUCLEOTIDE SEQUENCE [LARGE SCALE GENOMIC DNA]</scope>
    <source>
        <strain evidence="2">JN3 / isolate v23.1.3 / race Av1-4-5-6-7-8</strain>
    </source>
</reference>
<accession>E5R487</accession>
<dbReference type="VEuPathDB" id="FungiDB:LEMA_P045610.1"/>
<sequence length="104" mass="11111">MPEISVMALSANPYQSLGEYLLALAVAAGGGQAWCTSHGVGMPVFHSCQGRDERDVFCCERRQLKGLDVSRGECELIYNANGGTEIDIACPTGGEGLIHYCKKS</sequence>
<dbReference type="AlphaFoldDB" id="E5R487"/>
<evidence type="ECO:0000313" key="1">
    <source>
        <dbReference type="EMBL" id="CBX91855.1"/>
    </source>
</evidence>
<dbReference type="Proteomes" id="UP000002668">
    <property type="component" value="Genome"/>
</dbReference>
<gene>
    <name evidence="1" type="ORF">LEMA_P045610.1</name>
</gene>
<dbReference type="InParanoid" id="E5R487"/>
<evidence type="ECO:0000313" key="2">
    <source>
        <dbReference type="Proteomes" id="UP000002668"/>
    </source>
</evidence>
<proteinExistence type="predicted"/>
<dbReference type="EMBL" id="FP929083">
    <property type="protein sequence ID" value="CBX91855.1"/>
    <property type="molecule type" value="Genomic_DNA"/>
</dbReference>